<dbReference type="InterPro" id="IPR027417">
    <property type="entry name" value="P-loop_NTPase"/>
</dbReference>
<feature type="coiled-coil region" evidence="1">
    <location>
        <begin position="740"/>
        <end position="774"/>
    </location>
</feature>
<feature type="coiled-coil region" evidence="1">
    <location>
        <begin position="178"/>
        <end position="229"/>
    </location>
</feature>
<keyword evidence="1" id="KW-0175">Coiled coil</keyword>
<evidence type="ECO:0000259" key="3">
    <source>
        <dbReference type="Pfam" id="PF13514"/>
    </source>
</evidence>
<reference evidence="4 5" key="1">
    <citation type="submission" date="2024-06" db="EMBL/GenBank/DDBJ databases">
        <title>The Natural Products Discovery Center: Release of the First 8490 Sequenced Strains for Exploring Actinobacteria Biosynthetic Diversity.</title>
        <authorList>
            <person name="Kalkreuter E."/>
            <person name="Kautsar S.A."/>
            <person name="Yang D."/>
            <person name="Bader C.D."/>
            <person name="Teijaro C.N."/>
            <person name="Fluegel L."/>
            <person name="Davis C.M."/>
            <person name="Simpson J.R."/>
            <person name="Lauterbach L."/>
            <person name="Steele A.D."/>
            <person name="Gui C."/>
            <person name="Meng S."/>
            <person name="Li G."/>
            <person name="Viehrig K."/>
            <person name="Ye F."/>
            <person name="Su P."/>
            <person name="Kiefer A.F."/>
            <person name="Nichols A."/>
            <person name="Cepeda A.J."/>
            <person name="Yan W."/>
            <person name="Fan B."/>
            <person name="Jiang Y."/>
            <person name="Adhikari A."/>
            <person name="Zheng C.-J."/>
            <person name="Schuster L."/>
            <person name="Cowan T.M."/>
            <person name="Smanski M.J."/>
            <person name="Chevrette M.G."/>
            <person name="De Carvalho L.P.S."/>
            <person name="Shen B."/>
        </authorList>
    </citation>
    <scope>NUCLEOTIDE SEQUENCE [LARGE SCALE GENOMIC DNA]</scope>
    <source>
        <strain evidence="4 5">NPDC048946</strain>
    </source>
</reference>
<protein>
    <submittedName>
        <fullName evidence="4">AAA family ATPase</fullName>
    </submittedName>
</protein>
<dbReference type="RefSeq" id="WP_358351262.1">
    <property type="nucleotide sequence ID" value="NZ_JBEZFP010000015.1"/>
</dbReference>
<feature type="region of interest" description="Disordered" evidence="2">
    <location>
        <begin position="1080"/>
        <end position="1100"/>
    </location>
</feature>
<dbReference type="Proteomes" id="UP001551482">
    <property type="component" value="Unassembled WGS sequence"/>
</dbReference>
<feature type="region of interest" description="Disordered" evidence="2">
    <location>
        <begin position="543"/>
        <end position="579"/>
    </location>
</feature>
<dbReference type="EMBL" id="JBEZFP010000015">
    <property type="protein sequence ID" value="MEU8133569.1"/>
    <property type="molecule type" value="Genomic_DNA"/>
</dbReference>
<dbReference type="SUPFAM" id="SSF52540">
    <property type="entry name" value="P-loop containing nucleoside triphosphate hydrolases"/>
    <property type="match status" value="1"/>
</dbReference>
<accession>A0ABV3DEE2</accession>
<dbReference type="InterPro" id="IPR038734">
    <property type="entry name" value="YhaN_AAA"/>
</dbReference>
<feature type="coiled-coil region" evidence="1">
    <location>
        <begin position="325"/>
        <end position="352"/>
    </location>
</feature>
<dbReference type="Gene3D" id="3.40.50.300">
    <property type="entry name" value="P-loop containing nucleotide triphosphate hydrolases"/>
    <property type="match status" value="2"/>
</dbReference>
<proteinExistence type="predicted"/>
<comment type="caution">
    <text evidence="4">The sequence shown here is derived from an EMBL/GenBank/DDBJ whole genome shotgun (WGS) entry which is preliminary data.</text>
</comment>
<dbReference type="Pfam" id="PF13514">
    <property type="entry name" value="AAA_27"/>
    <property type="match status" value="1"/>
</dbReference>
<name>A0ABV3DEE2_9ACTN</name>
<gene>
    <name evidence="4" type="ORF">AB0C36_08690</name>
</gene>
<organism evidence="4 5">
    <name type="scientific">Streptodolium elevatio</name>
    <dbReference type="NCBI Taxonomy" id="3157996"/>
    <lineage>
        <taxon>Bacteria</taxon>
        <taxon>Bacillati</taxon>
        <taxon>Actinomycetota</taxon>
        <taxon>Actinomycetes</taxon>
        <taxon>Kitasatosporales</taxon>
        <taxon>Streptomycetaceae</taxon>
        <taxon>Streptodolium</taxon>
    </lineage>
</organism>
<evidence type="ECO:0000256" key="2">
    <source>
        <dbReference type="SAM" id="MobiDB-lite"/>
    </source>
</evidence>
<feature type="coiled-coil region" evidence="1">
    <location>
        <begin position="866"/>
        <end position="900"/>
    </location>
</feature>
<evidence type="ECO:0000313" key="5">
    <source>
        <dbReference type="Proteomes" id="UP001551482"/>
    </source>
</evidence>
<feature type="coiled-coil region" evidence="1">
    <location>
        <begin position="268"/>
        <end position="298"/>
    </location>
</feature>
<evidence type="ECO:0000313" key="4">
    <source>
        <dbReference type="EMBL" id="MEU8133569.1"/>
    </source>
</evidence>
<dbReference type="PANTHER" id="PTHR41259">
    <property type="entry name" value="DOUBLE-STRAND BREAK REPAIR RAD50 ATPASE, PUTATIVE-RELATED"/>
    <property type="match status" value="1"/>
</dbReference>
<evidence type="ECO:0000256" key="1">
    <source>
        <dbReference type="SAM" id="Coils"/>
    </source>
</evidence>
<sequence>MRIDRLDLTAFGCFTDRSLDLSAPGVHLVSGPNEAGKSTARYAVGQLLYGIDHRSTFDFVHVMSAMRLGGLLRDARGQHLEIVRHKRLKNSLCAPDDTPIAEADLVRVLADIGAQEFAQVFAMDHDELRAGGQDLLDGKGDVGRALFESRSSSRLADVQDALIEKSGELWRPNGKRKINTALKRLGELRREVKEHELAPRDFAVAEKAVTRAEEEYGRLEGDLREVRARQARLGQVRAALPQLLLRAELRAERDRLAGTGPVVGDDVVDELDRAAQRLRQARTDTEHDRAALREAEAELASLQVDTVYLDHGDTIEALHADVSAVREASAQLARAEDELWGLRRNAQELLDRVRPGRSVDDPEAYALGPGVAERIAGLRRDLTVLDTALSAAREQVIRREGKWESARAALDDMPTVGDAEALRALLRSVPEGLVADITRHEQRLAETTAKAAAARARHGLEAVGDADAVRLPRPARELIAEHRARIDKLRTESEAFAGRRDDTAERLKTAEADLEVLLRGDTPPTDDELRAARNDRDALWTALRTAGRTDSAKATDSSAKATDGPAESPADAARDAATADATADAFERAVARADELADRIRRQASESVRRLQLEVGVERDRARMLSLTDEQAVLVERGKQAAADWTALWTEWSALGIAVPEPAAAGQLLDGIVELAEVVGESAAAAHTLGELREREAELVTRFHAELARFGESTAATALRELTGLADLRVTAVADTLRAREQAEAKERSAAADLEDVRADLARAEKARADWEVVWAAVVRDLDLDGYADGYEPESLAAAVDTLAEVGREALAVAEATRRRDESADRIADFDARLAGLLATAWQSEPAAGAARFSQVAEHHEALSRARAARDARELHAAQAERLRRRIENGDAVAEAAERELAALVSAVGVADTAALREAVARTVALRETGDELAAVEGLLRDSGMPVAELERLAGDWTPADLDAELLQLATNVERAQAAYDAAGTELGRVRQVLAAIDDSARAAQAQEAASAQVAELAVDVEQYVRLELARVVLQRCIDEYRRENQDPVLMRAQDLFAALTDGRFTALVTETEAKKGSPVLKARRAGADPDTEPVPVEAMSEGTRDQLYLALRLATLERYADADRTMPLILDDIAMTFDDGRTRALLNVLDSMADRFQIVLFTHHEHLGDLARTALPQGRAHVHELPVFSAN</sequence>
<feature type="compositionally biased region" description="Low complexity" evidence="2">
    <location>
        <begin position="552"/>
        <end position="563"/>
    </location>
</feature>
<keyword evidence="5" id="KW-1185">Reference proteome</keyword>
<feature type="domain" description="YhaN AAA" evidence="3">
    <location>
        <begin position="1"/>
        <end position="201"/>
    </location>
</feature>
<dbReference type="PANTHER" id="PTHR41259:SF1">
    <property type="entry name" value="DOUBLE-STRAND BREAK REPAIR RAD50 ATPASE, PUTATIVE-RELATED"/>
    <property type="match status" value="1"/>
</dbReference>